<accession>A0A8J4DZM3</accession>
<dbReference type="InterPro" id="IPR041698">
    <property type="entry name" value="Methyltransf_25"/>
</dbReference>
<keyword evidence="3" id="KW-1185">Reference proteome</keyword>
<feature type="domain" description="Methyltransferase" evidence="1">
    <location>
        <begin position="59"/>
        <end position="146"/>
    </location>
</feature>
<dbReference type="SUPFAM" id="SSF53335">
    <property type="entry name" value="S-adenosyl-L-methionine-dependent methyltransferases"/>
    <property type="match status" value="1"/>
</dbReference>
<comment type="caution">
    <text evidence="2">The sequence shown here is derived from an EMBL/GenBank/DDBJ whole genome shotgun (WGS) entry which is preliminary data.</text>
</comment>
<evidence type="ECO:0000313" key="3">
    <source>
        <dbReference type="Proteomes" id="UP000612585"/>
    </source>
</evidence>
<organism evidence="2 3">
    <name type="scientific">Virgisporangium aurantiacum</name>
    <dbReference type="NCBI Taxonomy" id="175570"/>
    <lineage>
        <taxon>Bacteria</taxon>
        <taxon>Bacillati</taxon>
        <taxon>Actinomycetota</taxon>
        <taxon>Actinomycetes</taxon>
        <taxon>Micromonosporales</taxon>
        <taxon>Micromonosporaceae</taxon>
        <taxon>Virgisporangium</taxon>
    </lineage>
</organism>
<dbReference type="Gene3D" id="3.40.50.150">
    <property type="entry name" value="Vaccinia Virus protein VP39"/>
    <property type="match status" value="1"/>
</dbReference>
<reference evidence="2" key="1">
    <citation type="submission" date="2021-01" db="EMBL/GenBank/DDBJ databases">
        <title>Whole genome shotgun sequence of Virgisporangium aurantiacum NBRC 16421.</title>
        <authorList>
            <person name="Komaki H."/>
            <person name="Tamura T."/>
        </authorList>
    </citation>
    <scope>NUCLEOTIDE SEQUENCE</scope>
    <source>
        <strain evidence="2">NBRC 16421</strain>
    </source>
</reference>
<evidence type="ECO:0000313" key="2">
    <source>
        <dbReference type="EMBL" id="GIJ55871.1"/>
    </source>
</evidence>
<sequence>MNALTVYDAALRRAGAGHRIRLTLADARGAEHPLDAAAWCRDDVPGDAALVGRCTGPTIDVGCGPGRLTGALLAAGRRPALGIDISAAAVRLARRRGVPALRCDVFGPVPGAGRWRHLLLADGNVGIGGAPRRLLRRCRDLLAPGGSAHVEVTAPGTRSWTGPVRLRYRDGASSDPFNWASVAVDDIGRIAAAAGLRVDDTWTEAGRWFATVRD</sequence>
<proteinExistence type="predicted"/>
<protein>
    <submittedName>
        <fullName evidence="2">Methyltransferase type 12</fullName>
    </submittedName>
</protein>
<dbReference type="AlphaFoldDB" id="A0A8J4DZM3"/>
<evidence type="ECO:0000259" key="1">
    <source>
        <dbReference type="Pfam" id="PF13649"/>
    </source>
</evidence>
<keyword evidence="2" id="KW-0808">Transferase</keyword>
<gene>
    <name evidence="2" type="ORF">Vau01_033870</name>
</gene>
<dbReference type="EMBL" id="BOPG01000022">
    <property type="protein sequence ID" value="GIJ55871.1"/>
    <property type="molecule type" value="Genomic_DNA"/>
</dbReference>
<dbReference type="GO" id="GO:0032259">
    <property type="term" value="P:methylation"/>
    <property type="evidence" value="ECO:0007669"/>
    <property type="project" value="UniProtKB-KW"/>
</dbReference>
<name>A0A8J4DZM3_9ACTN</name>
<dbReference type="RefSeq" id="WP_203993290.1">
    <property type="nucleotide sequence ID" value="NZ_BOPG01000022.1"/>
</dbReference>
<dbReference type="GO" id="GO:0008168">
    <property type="term" value="F:methyltransferase activity"/>
    <property type="evidence" value="ECO:0007669"/>
    <property type="project" value="UniProtKB-KW"/>
</dbReference>
<dbReference type="InterPro" id="IPR029063">
    <property type="entry name" value="SAM-dependent_MTases_sf"/>
</dbReference>
<keyword evidence="2" id="KW-0489">Methyltransferase</keyword>
<dbReference type="Proteomes" id="UP000612585">
    <property type="component" value="Unassembled WGS sequence"/>
</dbReference>
<dbReference type="Pfam" id="PF13649">
    <property type="entry name" value="Methyltransf_25"/>
    <property type="match status" value="1"/>
</dbReference>